<comment type="caution">
    <text evidence="2">The sequence shown here is derived from an EMBL/GenBank/DDBJ whole genome shotgun (WGS) entry which is preliminary data.</text>
</comment>
<evidence type="ECO:0000256" key="1">
    <source>
        <dbReference type="ARBA" id="ARBA00007357"/>
    </source>
</evidence>
<gene>
    <name evidence="2" type="ORF">PACLA_8A041134</name>
</gene>
<feature type="non-terminal residue" evidence="2">
    <location>
        <position position="100"/>
    </location>
</feature>
<dbReference type="GO" id="GO:0016485">
    <property type="term" value="P:protein processing"/>
    <property type="evidence" value="ECO:0007669"/>
    <property type="project" value="TreeGrafter"/>
</dbReference>
<dbReference type="Pfam" id="PF01431">
    <property type="entry name" value="Peptidase_M13"/>
    <property type="match status" value="1"/>
</dbReference>
<dbReference type="GO" id="GO:0005886">
    <property type="term" value="C:plasma membrane"/>
    <property type="evidence" value="ECO:0007669"/>
    <property type="project" value="TreeGrafter"/>
</dbReference>
<feature type="non-terminal residue" evidence="2">
    <location>
        <position position="1"/>
    </location>
</feature>
<reference evidence="2" key="1">
    <citation type="submission" date="2020-04" db="EMBL/GenBank/DDBJ databases">
        <authorList>
            <person name="Alioto T."/>
            <person name="Alioto T."/>
            <person name="Gomez Garrido J."/>
        </authorList>
    </citation>
    <scope>NUCLEOTIDE SEQUENCE</scope>
    <source>
        <strain evidence="2">A484AB</strain>
    </source>
</reference>
<dbReference type="PANTHER" id="PTHR11733">
    <property type="entry name" value="ZINC METALLOPROTEASE FAMILY M13 NEPRILYSIN-RELATED"/>
    <property type="match status" value="1"/>
</dbReference>
<dbReference type="PANTHER" id="PTHR11733:SF167">
    <property type="entry name" value="FI17812P1-RELATED"/>
    <property type="match status" value="1"/>
</dbReference>
<comment type="similarity">
    <text evidence="1">Belongs to the peptidase M13 family.</text>
</comment>
<dbReference type="OrthoDB" id="6475849at2759"/>
<evidence type="ECO:0000313" key="2">
    <source>
        <dbReference type="EMBL" id="CAB4016623.1"/>
    </source>
</evidence>
<dbReference type="InterPro" id="IPR024079">
    <property type="entry name" value="MetalloPept_cat_dom_sf"/>
</dbReference>
<accession>A0A7D9ETW1</accession>
<keyword evidence="3" id="KW-1185">Reference proteome</keyword>
<dbReference type="GO" id="GO:0004222">
    <property type="term" value="F:metalloendopeptidase activity"/>
    <property type="evidence" value="ECO:0007669"/>
    <property type="project" value="InterPro"/>
</dbReference>
<protein>
    <submittedName>
        <fullName evidence="2">Endothelin-converting enzyme 1</fullName>
    </submittedName>
</protein>
<dbReference type="AlphaFoldDB" id="A0A7D9ETW1"/>
<sequence>VNGNVTLSENIADNGGIKYAFRAYQKWRDRHGNEKKLPALSFNNDQLFFISFAQVWMQHNLLATYFVILEIKDIDFWKEKVEAGEGHSLIDILDHCYRGN</sequence>
<dbReference type="PROSITE" id="PS51885">
    <property type="entry name" value="NEPRILYSIN"/>
    <property type="match status" value="1"/>
</dbReference>
<dbReference type="SUPFAM" id="SSF55486">
    <property type="entry name" value="Metalloproteases ('zincins'), catalytic domain"/>
    <property type="match status" value="1"/>
</dbReference>
<organism evidence="2 3">
    <name type="scientific">Paramuricea clavata</name>
    <name type="common">Red gorgonian</name>
    <name type="synonym">Violescent sea-whip</name>
    <dbReference type="NCBI Taxonomy" id="317549"/>
    <lineage>
        <taxon>Eukaryota</taxon>
        <taxon>Metazoa</taxon>
        <taxon>Cnidaria</taxon>
        <taxon>Anthozoa</taxon>
        <taxon>Octocorallia</taxon>
        <taxon>Malacalcyonacea</taxon>
        <taxon>Plexauridae</taxon>
        <taxon>Paramuricea</taxon>
    </lineage>
</organism>
<dbReference type="EMBL" id="CACRXK020009190">
    <property type="protein sequence ID" value="CAB4016623.1"/>
    <property type="molecule type" value="Genomic_DNA"/>
</dbReference>
<dbReference type="InterPro" id="IPR018497">
    <property type="entry name" value="Peptidase_M13_C"/>
</dbReference>
<dbReference type="Proteomes" id="UP001152795">
    <property type="component" value="Unassembled WGS sequence"/>
</dbReference>
<dbReference type="Gene3D" id="3.40.390.10">
    <property type="entry name" value="Collagenase (Catalytic Domain)"/>
    <property type="match status" value="1"/>
</dbReference>
<name>A0A7D9ETW1_PARCT</name>
<dbReference type="InterPro" id="IPR000718">
    <property type="entry name" value="Peptidase_M13"/>
</dbReference>
<proteinExistence type="inferred from homology"/>
<evidence type="ECO:0000313" key="3">
    <source>
        <dbReference type="Proteomes" id="UP001152795"/>
    </source>
</evidence>